<evidence type="ECO:0000313" key="4">
    <source>
        <dbReference type="Proteomes" id="UP001295684"/>
    </source>
</evidence>
<keyword evidence="1" id="KW-0812">Transmembrane</keyword>
<name>A0AAD1XWW5_EUPCR</name>
<comment type="caution">
    <text evidence="3">The sequence shown here is derived from an EMBL/GenBank/DDBJ whole genome shotgun (WGS) entry which is preliminary data.</text>
</comment>
<dbReference type="SUPFAM" id="SSF48317">
    <property type="entry name" value="Acid phosphatase/Vanadium-dependent haloperoxidase"/>
    <property type="match status" value="1"/>
</dbReference>
<dbReference type="InterPro" id="IPR000326">
    <property type="entry name" value="PAP2/HPO"/>
</dbReference>
<gene>
    <name evidence="3" type="ORF">ECRASSUSDP1_LOCUS22271</name>
</gene>
<dbReference type="PANTHER" id="PTHR14969:SF13">
    <property type="entry name" value="AT30094P"/>
    <property type="match status" value="1"/>
</dbReference>
<feature type="transmembrane region" description="Helical" evidence="1">
    <location>
        <begin position="28"/>
        <end position="50"/>
    </location>
</feature>
<evidence type="ECO:0000256" key="1">
    <source>
        <dbReference type="SAM" id="Phobius"/>
    </source>
</evidence>
<dbReference type="AlphaFoldDB" id="A0AAD1XWW5"/>
<dbReference type="EMBL" id="CAMPGE010022824">
    <property type="protein sequence ID" value="CAI2380831.1"/>
    <property type="molecule type" value="Genomic_DNA"/>
</dbReference>
<dbReference type="Proteomes" id="UP001295684">
    <property type="component" value="Unassembled WGS sequence"/>
</dbReference>
<protein>
    <recommendedName>
        <fullName evidence="2">Phosphatidic acid phosphatase type 2/haloperoxidase domain-containing protein</fullName>
    </recommendedName>
</protein>
<dbReference type="Pfam" id="PF01569">
    <property type="entry name" value="PAP2"/>
    <property type="match status" value="1"/>
</dbReference>
<dbReference type="CDD" id="cd01610">
    <property type="entry name" value="PAP2_like"/>
    <property type="match status" value="1"/>
</dbReference>
<accession>A0AAD1XWW5</accession>
<evidence type="ECO:0000259" key="2">
    <source>
        <dbReference type="SMART" id="SM00014"/>
    </source>
</evidence>
<sequence length="212" mass="24246">MGSLDFINEADVKCSRSIHRLQLGIMEYILVFFGFIFNQYLIWLVPFYIYKSCFDNNVPNEIIVRIDSSKQEETQVAAVMIIFYLVSVVFTVISTQSCKKIFGRVRPSMVNMNQKFNLRKLEGNCSMPSGDTAQAANWSVFMAVNFCIENSFNQYLFLHAWVPIAFARIYFQCHWVSDTVVGAAIGIGVASFCDLFKESIIQIIISTLDLLY</sequence>
<feature type="transmembrane region" description="Helical" evidence="1">
    <location>
        <begin position="76"/>
        <end position="94"/>
    </location>
</feature>
<keyword evidence="1" id="KW-0472">Membrane</keyword>
<reference evidence="3" key="1">
    <citation type="submission" date="2023-07" db="EMBL/GenBank/DDBJ databases">
        <authorList>
            <consortium name="AG Swart"/>
            <person name="Singh M."/>
            <person name="Singh A."/>
            <person name="Seah K."/>
            <person name="Emmerich C."/>
        </authorList>
    </citation>
    <scope>NUCLEOTIDE SEQUENCE</scope>
    <source>
        <strain evidence="3">DP1</strain>
    </source>
</reference>
<dbReference type="Gene3D" id="1.20.144.10">
    <property type="entry name" value="Phosphatidic acid phosphatase type 2/haloperoxidase"/>
    <property type="match status" value="1"/>
</dbReference>
<feature type="domain" description="Phosphatidic acid phosphatase type 2/haloperoxidase" evidence="2">
    <location>
        <begin position="79"/>
        <end position="194"/>
    </location>
</feature>
<proteinExistence type="predicted"/>
<dbReference type="PANTHER" id="PTHR14969">
    <property type="entry name" value="SPHINGOSINE-1-PHOSPHATE PHOSPHOHYDROLASE"/>
    <property type="match status" value="1"/>
</dbReference>
<keyword evidence="1" id="KW-1133">Transmembrane helix</keyword>
<dbReference type="SMART" id="SM00014">
    <property type="entry name" value="acidPPc"/>
    <property type="match status" value="1"/>
</dbReference>
<evidence type="ECO:0000313" key="3">
    <source>
        <dbReference type="EMBL" id="CAI2380831.1"/>
    </source>
</evidence>
<organism evidence="3 4">
    <name type="scientific">Euplotes crassus</name>
    <dbReference type="NCBI Taxonomy" id="5936"/>
    <lineage>
        <taxon>Eukaryota</taxon>
        <taxon>Sar</taxon>
        <taxon>Alveolata</taxon>
        <taxon>Ciliophora</taxon>
        <taxon>Intramacronucleata</taxon>
        <taxon>Spirotrichea</taxon>
        <taxon>Hypotrichia</taxon>
        <taxon>Euplotida</taxon>
        <taxon>Euplotidae</taxon>
        <taxon>Moneuplotes</taxon>
    </lineage>
</organism>
<dbReference type="InterPro" id="IPR036938">
    <property type="entry name" value="PAP2/HPO_sf"/>
</dbReference>
<keyword evidence="4" id="KW-1185">Reference proteome</keyword>